<keyword evidence="3" id="KW-1185">Reference proteome</keyword>
<evidence type="ECO:0000313" key="2">
    <source>
        <dbReference type="EMBL" id="KAK4717053.1"/>
    </source>
</evidence>
<protein>
    <submittedName>
        <fullName evidence="2">Uncharacterized protein</fullName>
    </submittedName>
</protein>
<accession>A0AAV9KUP4</accession>
<dbReference type="EMBL" id="JAWPEI010000009">
    <property type="protein sequence ID" value="KAK4717053.1"/>
    <property type="molecule type" value="Genomic_DNA"/>
</dbReference>
<gene>
    <name evidence="2" type="ORF">R3W88_015391</name>
</gene>
<evidence type="ECO:0000313" key="3">
    <source>
        <dbReference type="Proteomes" id="UP001311915"/>
    </source>
</evidence>
<dbReference type="Proteomes" id="UP001311915">
    <property type="component" value="Unassembled WGS sequence"/>
</dbReference>
<comment type="caution">
    <text evidence="2">The sequence shown here is derived from an EMBL/GenBank/DDBJ whole genome shotgun (WGS) entry which is preliminary data.</text>
</comment>
<name>A0AAV9KUP4_9SOLN</name>
<sequence length="107" mass="12568">MLHSIYINPFLFLENGELDATTATLYIKTKRKKMTKWVKTIITPFRKARTFFNNNQQSPRDSPREKKSQEEDQDKHVVDLQGEVMACGYEDVQVMWSILDKSKAIRT</sequence>
<dbReference type="AlphaFoldDB" id="A0AAV9KUP4"/>
<evidence type="ECO:0000256" key="1">
    <source>
        <dbReference type="SAM" id="MobiDB-lite"/>
    </source>
</evidence>
<feature type="region of interest" description="Disordered" evidence="1">
    <location>
        <begin position="51"/>
        <end position="76"/>
    </location>
</feature>
<feature type="compositionally biased region" description="Basic and acidic residues" evidence="1">
    <location>
        <begin position="61"/>
        <end position="76"/>
    </location>
</feature>
<proteinExistence type="predicted"/>
<feature type="compositionally biased region" description="Polar residues" evidence="1">
    <location>
        <begin position="51"/>
        <end position="60"/>
    </location>
</feature>
<dbReference type="PANTHER" id="PTHR33181:SF59">
    <property type="entry name" value="OVATE FAMILY PROTEIN"/>
    <property type="match status" value="1"/>
</dbReference>
<dbReference type="PANTHER" id="PTHR33181">
    <property type="entry name" value="OS01G0778500 PROTEIN"/>
    <property type="match status" value="1"/>
</dbReference>
<organism evidence="2 3">
    <name type="scientific">Solanum pinnatisectum</name>
    <name type="common">tansyleaf nightshade</name>
    <dbReference type="NCBI Taxonomy" id="50273"/>
    <lineage>
        <taxon>Eukaryota</taxon>
        <taxon>Viridiplantae</taxon>
        <taxon>Streptophyta</taxon>
        <taxon>Embryophyta</taxon>
        <taxon>Tracheophyta</taxon>
        <taxon>Spermatophyta</taxon>
        <taxon>Magnoliopsida</taxon>
        <taxon>eudicotyledons</taxon>
        <taxon>Gunneridae</taxon>
        <taxon>Pentapetalae</taxon>
        <taxon>asterids</taxon>
        <taxon>lamiids</taxon>
        <taxon>Solanales</taxon>
        <taxon>Solanaceae</taxon>
        <taxon>Solanoideae</taxon>
        <taxon>Solaneae</taxon>
        <taxon>Solanum</taxon>
    </lineage>
</organism>
<reference evidence="2 3" key="1">
    <citation type="submission" date="2023-10" db="EMBL/GenBank/DDBJ databases">
        <title>Genome-Wide Identification Analysis in wild type Solanum Pinnatisectum Reveals Some Genes Defensing Phytophthora Infestans.</title>
        <authorList>
            <person name="Sun C."/>
        </authorList>
    </citation>
    <scope>NUCLEOTIDE SEQUENCE [LARGE SCALE GENOMIC DNA]</scope>
    <source>
        <strain evidence="2">LQN</strain>
        <tissue evidence="2">Leaf</tissue>
    </source>
</reference>